<evidence type="ECO:0000256" key="1">
    <source>
        <dbReference type="SAM" id="MobiDB-lite"/>
    </source>
</evidence>
<evidence type="ECO:0000256" key="2">
    <source>
        <dbReference type="SAM" id="Phobius"/>
    </source>
</evidence>
<protein>
    <submittedName>
        <fullName evidence="3">Uncharacterized protein</fullName>
    </submittedName>
</protein>
<keyword evidence="2" id="KW-0812">Transmembrane</keyword>
<evidence type="ECO:0000313" key="4">
    <source>
        <dbReference type="Proteomes" id="UP001204833"/>
    </source>
</evidence>
<dbReference type="Proteomes" id="UP001204833">
    <property type="component" value="Unassembled WGS sequence"/>
</dbReference>
<keyword evidence="2" id="KW-1133">Transmembrane helix</keyword>
<feature type="compositionally biased region" description="Polar residues" evidence="1">
    <location>
        <begin position="670"/>
        <end position="683"/>
    </location>
</feature>
<comment type="caution">
    <text evidence="3">The sequence shown here is derived from an EMBL/GenBank/DDBJ whole genome shotgun (WGS) entry which is preliminary data.</text>
</comment>
<gene>
    <name evidence="3" type="ORF">KGF57_003791</name>
</gene>
<feature type="compositionally biased region" description="Low complexity" evidence="1">
    <location>
        <begin position="428"/>
        <end position="442"/>
    </location>
</feature>
<feature type="compositionally biased region" description="Polar residues" evidence="1">
    <location>
        <begin position="372"/>
        <end position="388"/>
    </location>
</feature>
<feature type="compositionally biased region" description="Polar residues" evidence="1">
    <location>
        <begin position="690"/>
        <end position="721"/>
    </location>
</feature>
<feature type="transmembrane region" description="Helical" evidence="2">
    <location>
        <begin position="886"/>
        <end position="911"/>
    </location>
</feature>
<feature type="compositionally biased region" description="Polar residues" evidence="1">
    <location>
        <begin position="791"/>
        <end position="804"/>
    </location>
</feature>
<dbReference type="AlphaFoldDB" id="A0AAD5BCT2"/>
<feature type="region of interest" description="Disordered" evidence="1">
    <location>
        <begin position="116"/>
        <end position="217"/>
    </location>
</feature>
<feature type="region of interest" description="Disordered" evidence="1">
    <location>
        <begin position="1"/>
        <end position="89"/>
    </location>
</feature>
<feature type="compositionally biased region" description="Basic and acidic residues" evidence="1">
    <location>
        <begin position="552"/>
        <end position="562"/>
    </location>
</feature>
<feature type="region of interest" description="Disordered" evidence="1">
    <location>
        <begin position="775"/>
        <end position="804"/>
    </location>
</feature>
<keyword evidence="2" id="KW-0472">Membrane</keyword>
<dbReference type="RefSeq" id="XP_051607655.1">
    <property type="nucleotide sequence ID" value="XM_051753247.1"/>
</dbReference>
<organism evidence="3 4">
    <name type="scientific">Candida theae</name>
    <dbReference type="NCBI Taxonomy" id="1198502"/>
    <lineage>
        <taxon>Eukaryota</taxon>
        <taxon>Fungi</taxon>
        <taxon>Dikarya</taxon>
        <taxon>Ascomycota</taxon>
        <taxon>Saccharomycotina</taxon>
        <taxon>Pichiomycetes</taxon>
        <taxon>Debaryomycetaceae</taxon>
        <taxon>Candida/Lodderomyces clade</taxon>
        <taxon>Candida</taxon>
    </lineage>
</organism>
<feature type="compositionally biased region" description="Polar residues" evidence="1">
    <location>
        <begin position="67"/>
        <end position="89"/>
    </location>
</feature>
<feature type="compositionally biased region" description="Basic and acidic residues" evidence="1">
    <location>
        <begin position="725"/>
        <end position="739"/>
    </location>
</feature>
<feature type="region of interest" description="Disordered" evidence="1">
    <location>
        <begin position="543"/>
        <end position="572"/>
    </location>
</feature>
<dbReference type="EMBL" id="JAIHNG010000133">
    <property type="protein sequence ID" value="KAI5954768.1"/>
    <property type="molecule type" value="Genomic_DNA"/>
</dbReference>
<evidence type="ECO:0000313" key="3">
    <source>
        <dbReference type="EMBL" id="KAI5954768.1"/>
    </source>
</evidence>
<keyword evidence="4" id="KW-1185">Reference proteome</keyword>
<feature type="compositionally biased region" description="Polar residues" evidence="1">
    <location>
        <begin position="118"/>
        <end position="133"/>
    </location>
</feature>
<accession>A0AAD5BCT2</accession>
<reference evidence="3 4" key="1">
    <citation type="journal article" date="2022" name="DNA Res.">
        <title>Genome analysis of five recently described species of the CUG-Ser clade uncovers Candida theae as a new hybrid lineage with pathogenic potential in the Candida parapsilosis species complex.</title>
        <authorList>
            <person name="Mixao V."/>
            <person name="Del Olmo V."/>
            <person name="Hegedusova E."/>
            <person name="Saus E."/>
            <person name="Pryszcz L."/>
            <person name="Cillingova A."/>
            <person name="Nosek J."/>
            <person name="Gabaldon T."/>
        </authorList>
    </citation>
    <scope>NUCLEOTIDE SEQUENCE [LARGE SCALE GENOMIC DNA]</scope>
    <source>
        <strain evidence="3 4">CBS 12239</strain>
    </source>
</reference>
<sequence>MKKLINSSKEGRRDSMDDASAREQRQSQPPSKTDHINPPANQSERHHAINAPSSSSSMLTFDDVYSPNRQKAMSTSTSDSKLTPELTSPTKSLKTFLFKNRLSSYSIDSISEAPELESQVTQEQQSLASQPGATTVHDLTPTKSPNRLLNFGLRPKFIRSKSSGLSDANPPPTPSRLSTSNRKRVTLDDFADTDSDDSAASPNHETSVGDPENVNLPILFDDTFDESVNSVLQEYHNRDSDARTRSMFLESDLRPKSGELSLQESEQLKSDIIRQGSIKSIGAKTTQEGEHTSSDNSLFIDAKASQEQFRQGNVKVSQASPTIFNRISVLSDESSPKTPRSDRDSTGSSTSLRFKVHGNQIEPVKNKARHVSSATNISQTETNRSSLRASVALSDDSETNDSGRASFPDPTVTPLATPRVNYRDSKHSSSSNRSSINDSAIAGSLPNTSSSGGGGGGGNVGGRSHLIQPSVPPRHSLADDSISLDGDEYHLDEETINSKTKVSNVTNSYVFDETMLKSDDTKHSSMARSSMSSGELLRNLVGSSYDQTRSSDNSDQRPRSQYREGGAASRPVSTMFNVSKPIATVPEMPIDTTSENIYPHLPSKQRLPRIGSSQTVNDMTAGLDATNELPIMLYTIHNKDYDESKNRWSVYENRNSQNTQNAAREPETGGLSTHSESRTNSPDPNEVLASRSQKSHAGSLSGSSGVGTRSTARVSNASSSLSRHKQLEGRQLDNHRDVYSDTPQPHNLQGHRQDDPHLPGQQLVLSQPKRDLFLSDRQPSSNMIDEEKQIDSYTYNPSRGATNFPRQEKQEGEYESTYKFLPYTWLQFSLLMLVGLVAPPIYFLTTVGVFDGKDGHGSYYGGMTGYEVNHSNRGVYVKRFTKSQKIVSFVLGLAWVLIVLAMIGVGLGVGLTRGS</sequence>
<name>A0AAD5BCT2_9ASCO</name>
<feature type="region of interest" description="Disordered" evidence="1">
    <location>
        <begin position="327"/>
        <end position="482"/>
    </location>
</feature>
<feature type="compositionally biased region" description="Gly residues" evidence="1">
    <location>
        <begin position="451"/>
        <end position="461"/>
    </location>
</feature>
<feature type="region of interest" description="Disordered" evidence="1">
    <location>
        <begin position="654"/>
        <end position="761"/>
    </location>
</feature>
<feature type="transmembrane region" description="Helical" evidence="2">
    <location>
        <begin position="825"/>
        <end position="850"/>
    </location>
</feature>
<proteinExistence type="predicted"/>
<feature type="compositionally biased region" description="Basic and acidic residues" evidence="1">
    <location>
        <begin position="9"/>
        <end position="25"/>
    </location>
</feature>
<dbReference type="GeneID" id="76151849"/>